<dbReference type="EMBL" id="QUAV01000006">
    <property type="protein sequence ID" value="TPR23101.1"/>
    <property type="molecule type" value="Genomic_DNA"/>
</dbReference>
<accession>A0ABY2YWB9</accession>
<dbReference type="Proteomes" id="UP000777560">
    <property type="component" value="Unassembled WGS sequence"/>
</dbReference>
<reference evidence="1 2" key="1">
    <citation type="submission" date="2018-08" db="EMBL/GenBank/DDBJ databases">
        <title>Comparative genomics of wild bee and flower associated Lactobacillus reveals potential adaptation to the bee host.</title>
        <authorList>
            <person name="Vuong H.Q."/>
            <person name="Mcfrederick Q.S."/>
        </authorList>
    </citation>
    <scope>NUCLEOTIDE SEQUENCE [LARGE SCALE GENOMIC DNA]</scope>
    <source>
        <strain evidence="1 2">HV_13</strain>
    </source>
</reference>
<comment type="caution">
    <text evidence="1">The sequence shown here is derived from an EMBL/GenBank/DDBJ whole genome shotgun (WGS) entry which is preliminary data.</text>
</comment>
<organism evidence="1 2">
    <name type="scientific">Apilactobacillus micheneri</name>
    <dbReference type="NCBI Taxonomy" id="1899430"/>
    <lineage>
        <taxon>Bacteria</taxon>
        <taxon>Bacillati</taxon>
        <taxon>Bacillota</taxon>
        <taxon>Bacilli</taxon>
        <taxon>Lactobacillales</taxon>
        <taxon>Lactobacillaceae</taxon>
        <taxon>Apilactobacillus</taxon>
    </lineage>
</organism>
<evidence type="ECO:0008006" key="3">
    <source>
        <dbReference type="Google" id="ProtNLM"/>
    </source>
</evidence>
<proteinExistence type="predicted"/>
<protein>
    <recommendedName>
        <fullName evidence="3">Phage Mu protein F like protein</fullName>
    </recommendedName>
</protein>
<dbReference type="RefSeq" id="WP_140926041.1">
    <property type="nucleotide sequence ID" value="NZ_QUAU01000006.1"/>
</dbReference>
<sequence>MNNIYKQAQQHIQTLINSDKNTANHVQNFYVQALNVIKNHIRAFYQQYSDDNGLSVKQMATSVNNWDMKQFTNAINELMVDSTDSNLNNRLLIAKTMTRTNKTNLIGGIATAAFAVATYNVAKFGNNQINQQYIQEYRYHNPTDKSIIPKAQKYINDFNSKVWANGDVSSIRAKQLVQKMVTKGIDDNSLNELLKSTNNSHLTNNLDSVTQNGISFNKQLLRKDMIDSTNQSSMDSYRANGTKKLMWVTEDDDKVCTQCAPLDHNIYNINDCPTPQLDTHNNCRCILVSV</sequence>
<evidence type="ECO:0000313" key="1">
    <source>
        <dbReference type="EMBL" id="TPR23101.1"/>
    </source>
</evidence>
<name>A0ABY2YWB9_9LACO</name>
<dbReference type="NCBIfam" id="TIGR01641">
    <property type="entry name" value="phageSPP1_gp7"/>
    <property type="match status" value="1"/>
</dbReference>
<gene>
    <name evidence="1" type="ORF">DY114_07270</name>
</gene>
<evidence type="ECO:0000313" key="2">
    <source>
        <dbReference type="Proteomes" id="UP000777560"/>
    </source>
</evidence>
<dbReference type="InterPro" id="IPR006528">
    <property type="entry name" value="Phage_head_morphogenesis_dom"/>
</dbReference>
<keyword evidence="2" id="KW-1185">Reference proteome</keyword>